<evidence type="ECO:0000313" key="1">
    <source>
        <dbReference type="Proteomes" id="UP000818029"/>
    </source>
</evidence>
<organism evidence="1 2">
    <name type="scientific">Gossypium hirsutum</name>
    <name type="common">Upland cotton</name>
    <name type="synonym">Gossypium mexicanum</name>
    <dbReference type="NCBI Taxonomy" id="3635"/>
    <lineage>
        <taxon>Eukaryota</taxon>
        <taxon>Viridiplantae</taxon>
        <taxon>Streptophyta</taxon>
        <taxon>Embryophyta</taxon>
        <taxon>Tracheophyta</taxon>
        <taxon>Spermatophyta</taxon>
        <taxon>Magnoliopsida</taxon>
        <taxon>eudicotyledons</taxon>
        <taxon>Gunneridae</taxon>
        <taxon>Pentapetalae</taxon>
        <taxon>rosids</taxon>
        <taxon>malvids</taxon>
        <taxon>Malvales</taxon>
        <taxon>Malvaceae</taxon>
        <taxon>Malvoideae</taxon>
        <taxon>Gossypium</taxon>
    </lineage>
</organism>
<dbReference type="KEGG" id="ghi:107896724"/>
<reference evidence="2" key="2">
    <citation type="submission" date="2025-08" db="UniProtKB">
        <authorList>
            <consortium name="RefSeq"/>
        </authorList>
    </citation>
    <scope>IDENTIFICATION</scope>
</reference>
<dbReference type="Proteomes" id="UP000818029">
    <property type="component" value="Chromosome A10"/>
</dbReference>
<dbReference type="PROSITE" id="PS51257">
    <property type="entry name" value="PROKAR_LIPOPROTEIN"/>
    <property type="match status" value="1"/>
</dbReference>
<reference evidence="1" key="1">
    <citation type="journal article" date="2020" name="Nat. Genet.">
        <title>Genomic diversifications of five Gossypium allopolyploid species and their impact on cotton improvement.</title>
        <authorList>
            <person name="Chen Z.J."/>
            <person name="Sreedasyam A."/>
            <person name="Ando A."/>
            <person name="Song Q."/>
            <person name="De Santiago L.M."/>
            <person name="Hulse-Kemp A.M."/>
            <person name="Ding M."/>
            <person name="Ye W."/>
            <person name="Kirkbride R.C."/>
            <person name="Jenkins J."/>
            <person name="Plott C."/>
            <person name="Lovell J."/>
            <person name="Lin Y.M."/>
            <person name="Vaughn R."/>
            <person name="Liu B."/>
            <person name="Simpson S."/>
            <person name="Scheffler B.E."/>
            <person name="Wen L."/>
            <person name="Saski C.A."/>
            <person name="Grover C.E."/>
            <person name="Hu G."/>
            <person name="Conover J.L."/>
            <person name="Carlson J.W."/>
            <person name="Shu S."/>
            <person name="Boston L.B."/>
            <person name="Williams M."/>
            <person name="Peterson D.G."/>
            <person name="McGee K."/>
            <person name="Jones D.C."/>
            <person name="Wendel J.F."/>
            <person name="Stelly D.M."/>
            <person name="Grimwood J."/>
            <person name="Schmutz J."/>
        </authorList>
    </citation>
    <scope>NUCLEOTIDE SEQUENCE [LARGE SCALE GENOMIC DNA]</scope>
    <source>
        <strain evidence="1">cv. TM-1</strain>
    </source>
</reference>
<dbReference type="RefSeq" id="XP_016677476.1">
    <property type="nucleotide sequence ID" value="XM_016821987.2"/>
</dbReference>
<accession>A0A1U8IHC6</accession>
<proteinExistence type="predicted"/>
<name>A0A1U8IHC6_GOSHI</name>
<keyword evidence="1" id="KW-1185">Reference proteome</keyword>
<dbReference type="AlphaFoldDB" id="A0A1U8IHC6"/>
<gene>
    <name evidence="2" type="primary">LOC107896724</name>
</gene>
<protein>
    <submittedName>
        <fullName evidence="2">Uncharacterized protein</fullName>
    </submittedName>
</protein>
<sequence length="101" mass="11731">MYFQTLRDNSLPVSAFCSCMNLFLELQTNHKPQQKILHYSEVLNLNIQIALLSMLENPHEEFSPGVSAEFFEQHLLESNHPIQIFWFHDQLSNTARPVTTA</sequence>
<dbReference type="GeneID" id="107896724"/>
<evidence type="ECO:0000313" key="2">
    <source>
        <dbReference type="RefSeq" id="XP_016677476.1"/>
    </source>
</evidence>
<dbReference type="PaxDb" id="3635-A0A1U8IHC6"/>